<keyword evidence="3" id="KW-1185">Reference proteome</keyword>
<feature type="transmembrane region" description="Helical" evidence="1">
    <location>
        <begin position="245"/>
        <end position="262"/>
    </location>
</feature>
<feature type="transmembrane region" description="Helical" evidence="1">
    <location>
        <begin position="359"/>
        <end position="379"/>
    </location>
</feature>
<feature type="transmembrane region" description="Helical" evidence="1">
    <location>
        <begin position="181"/>
        <end position="200"/>
    </location>
</feature>
<accession>A0A317CL03</accession>
<feature type="transmembrane region" description="Helical" evidence="1">
    <location>
        <begin position="78"/>
        <end position="96"/>
    </location>
</feature>
<dbReference type="EMBL" id="QGKM01000012">
    <property type="protein sequence ID" value="PWQ99274.1"/>
    <property type="molecule type" value="Genomic_DNA"/>
</dbReference>
<evidence type="ECO:0008006" key="4">
    <source>
        <dbReference type="Google" id="ProtNLM"/>
    </source>
</evidence>
<dbReference type="Proteomes" id="UP000245539">
    <property type="component" value="Unassembled WGS sequence"/>
</dbReference>
<feature type="transmembrane region" description="Helical" evidence="1">
    <location>
        <begin position="220"/>
        <end position="239"/>
    </location>
</feature>
<gene>
    <name evidence="2" type="ORF">DKW60_05975</name>
</gene>
<keyword evidence="1" id="KW-0472">Membrane</keyword>
<feature type="transmembrane region" description="Helical" evidence="1">
    <location>
        <begin position="150"/>
        <end position="175"/>
    </location>
</feature>
<proteinExistence type="predicted"/>
<evidence type="ECO:0000313" key="2">
    <source>
        <dbReference type="EMBL" id="PWQ99274.1"/>
    </source>
</evidence>
<feature type="transmembrane region" description="Helical" evidence="1">
    <location>
        <begin position="399"/>
        <end position="417"/>
    </location>
</feature>
<dbReference type="AlphaFoldDB" id="A0A317CL03"/>
<feature type="transmembrane region" description="Helical" evidence="1">
    <location>
        <begin position="326"/>
        <end position="352"/>
    </location>
</feature>
<name>A0A317CL03_9GAMM</name>
<keyword evidence="1" id="KW-0812">Transmembrane</keyword>
<feature type="transmembrane region" description="Helical" evidence="1">
    <location>
        <begin position="45"/>
        <end position="66"/>
    </location>
</feature>
<sequence>MGGWLILLFAIIALTLITHHQALSYTGLMAAVAVILLPTTLSKTLLWQCGLMLGIGFSLLIWMHFLGDDVPWLDALNSNIPLLILFTSVSFLRVLPVTPAAQKQRTGPAAFVQTLLGTHLLAAIINMSASIVVADYLNKDSSLSKTLAILTMRAVCIAAYWSPFFGAMATVLHYLPDIDILSLWIYSIPLTLIALTISFFEAKHTDPEHLTTFKGYPIGIGPLLLPLSLLISALVARLIWPDVAMVLLVSISALLIPCLFLIKRQGVIQSTRSITRHVSVGLGNLRGEFLLFISAGVLGYGGTALLKHYPPLLPFETFDAGVASLLLLLLLAVAMLGAHVLVGISVTAPVILSTDPDTTLLALCYLSAWSIAAVMSPFSGLSLFFKGHYQLSLAKMFSYHWRFGLIMTLAAMIAFYMV</sequence>
<comment type="caution">
    <text evidence="2">The sequence shown here is derived from an EMBL/GenBank/DDBJ whole genome shotgun (WGS) entry which is preliminary data.</text>
</comment>
<organism evidence="2 3">
    <name type="scientific">Leucothrix pacifica</name>
    <dbReference type="NCBI Taxonomy" id="1247513"/>
    <lineage>
        <taxon>Bacteria</taxon>
        <taxon>Pseudomonadati</taxon>
        <taxon>Pseudomonadota</taxon>
        <taxon>Gammaproteobacteria</taxon>
        <taxon>Thiotrichales</taxon>
        <taxon>Thiotrichaceae</taxon>
        <taxon>Leucothrix</taxon>
    </lineage>
</organism>
<keyword evidence="1" id="KW-1133">Transmembrane helix</keyword>
<protein>
    <recommendedName>
        <fullName evidence="4">Citrate transporter-like domain-containing protein</fullName>
    </recommendedName>
</protein>
<feature type="transmembrane region" description="Helical" evidence="1">
    <location>
        <begin position="289"/>
        <end position="306"/>
    </location>
</feature>
<evidence type="ECO:0000313" key="3">
    <source>
        <dbReference type="Proteomes" id="UP000245539"/>
    </source>
</evidence>
<feature type="transmembrane region" description="Helical" evidence="1">
    <location>
        <begin position="116"/>
        <end position="138"/>
    </location>
</feature>
<reference evidence="2 3" key="1">
    <citation type="submission" date="2018-05" db="EMBL/GenBank/DDBJ databases">
        <title>Leucothrix arctica sp. nov., isolated from Arctic seawater.</title>
        <authorList>
            <person name="Choi A."/>
            <person name="Baek K."/>
        </authorList>
    </citation>
    <scope>NUCLEOTIDE SEQUENCE [LARGE SCALE GENOMIC DNA]</scope>
    <source>
        <strain evidence="2 3">JCM 18388</strain>
    </source>
</reference>
<evidence type="ECO:0000256" key="1">
    <source>
        <dbReference type="SAM" id="Phobius"/>
    </source>
</evidence>